<name>A0A5K7ZST4_9BACT</name>
<dbReference type="KEGG" id="dov:DSCO28_38410"/>
<dbReference type="SUPFAM" id="SSF53850">
    <property type="entry name" value="Periplasmic binding protein-like II"/>
    <property type="match status" value="1"/>
</dbReference>
<dbReference type="AlphaFoldDB" id="A0A5K7ZST4"/>
<dbReference type="Gene3D" id="3.40.190.10">
    <property type="entry name" value="Periplasmic binding protein-like II"/>
    <property type="match status" value="1"/>
</dbReference>
<sequence length="148" mass="15799">MEKGRYLLMLAIGGLVLLVAMAVPHCGAWAADVRVIANKGIAEDSVDANMVKDIFLGKKSSWSDGSPIEFVILESGSDHDLFLKTYVKKTAKQFSTYWKKQVFTGKGAMPKAFASEGELISYVSGNSGVVGYVSGAADTASVKVISEQ</sequence>
<protein>
    <submittedName>
        <fullName evidence="1">Uncharacterized protein</fullName>
    </submittedName>
</protein>
<organism evidence="1 2">
    <name type="scientific">Desulfosarcina ovata subsp. sediminis</name>
    <dbReference type="NCBI Taxonomy" id="885957"/>
    <lineage>
        <taxon>Bacteria</taxon>
        <taxon>Pseudomonadati</taxon>
        <taxon>Thermodesulfobacteriota</taxon>
        <taxon>Desulfobacteria</taxon>
        <taxon>Desulfobacterales</taxon>
        <taxon>Desulfosarcinaceae</taxon>
        <taxon>Desulfosarcina</taxon>
    </lineage>
</organism>
<proteinExistence type="predicted"/>
<reference evidence="1 2" key="1">
    <citation type="submission" date="2019-11" db="EMBL/GenBank/DDBJ databases">
        <title>Comparative genomics of hydrocarbon-degrading Desulfosarcina strains.</title>
        <authorList>
            <person name="Watanabe M."/>
            <person name="Kojima H."/>
            <person name="Fukui M."/>
        </authorList>
    </citation>
    <scope>NUCLEOTIDE SEQUENCE [LARGE SCALE GENOMIC DNA]</scope>
    <source>
        <strain evidence="1 2">28bB2T</strain>
    </source>
</reference>
<gene>
    <name evidence="1" type="ORF">DSCO28_38410</name>
</gene>
<dbReference type="RefSeq" id="WP_155323536.1">
    <property type="nucleotide sequence ID" value="NZ_AP021876.1"/>
</dbReference>
<evidence type="ECO:0000313" key="1">
    <source>
        <dbReference type="EMBL" id="BBO83275.1"/>
    </source>
</evidence>
<accession>A0A5K7ZST4</accession>
<dbReference type="Proteomes" id="UP000425960">
    <property type="component" value="Chromosome"/>
</dbReference>
<dbReference type="EMBL" id="AP021876">
    <property type="protein sequence ID" value="BBO83275.1"/>
    <property type="molecule type" value="Genomic_DNA"/>
</dbReference>
<evidence type="ECO:0000313" key="2">
    <source>
        <dbReference type="Proteomes" id="UP000425960"/>
    </source>
</evidence>